<dbReference type="GO" id="GO:0005737">
    <property type="term" value="C:cytoplasm"/>
    <property type="evidence" value="ECO:0007669"/>
    <property type="project" value="TreeGrafter"/>
</dbReference>
<protein>
    <submittedName>
        <fullName evidence="4">Uncharacterized protein</fullName>
    </submittedName>
</protein>
<evidence type="ECO:0000256" key="3">
    <source>
        <dbReference type="PROSITE-ProRule" id="PRU00023"/>
    </source>
</evidence>
<dbReference type="SUPFAM" id="SSF48403">
    <property type="entry name" value="Ankyrin repeat"/>
    <property type="match status" value="1"/>
</dbReference>
<dbReference type="PROSITE" id="PS50088">
    <property type="entry name" value="ANK_REPEAT"/>
    <property type="match status" value="1"/>
</dbReference>
<keyword evidence="2 3" id="KW-0040">ANK repeat</keyword>
<keyword evidence="1" id="KW-0677">Repeat</keyword>
<dbReference type="EMBL" id="VCAU01000130">
    <property type="protein sequence ID" value="KAF9884217.1"/>
    <property type="molecule type" value="Genomic_DNA"/>
</dbReference>
<organism evidence="4 5">
    <name type="scientific">Aspergillus nanangensis</name>
    <dbReference type="NCBI Taxonomy" id="2582783"/>
    <lineage>
        <taxon>Eukaryota</taxon>
        <taxon>Fungi</taxon>
        <taxon>Dikarya</taxon>
        <taxon>Ascomycota</taxon>
        <taxon>Pezizomycotina</taxon>
        <taxon>Eurotiomycetes</taxon>
        <taxon>Eurotiomycetidae</taxon>
        <taxon>Eurotiales</taxon>
        <taxon>Aspergillaceae</taxon>
        <taxon>Aspergillus</taxon>
        <taxon>Aspergillus subgen. Circumdati</taxon>
    </lineage>
</organism>
<dbReference type="InterPro" id="IPR036770">
    <property type="entry name" value="Ankyrin_rpt-contain_sf"/>
</dbReference>
<feature type="repeat" description="ANK" evidence="3">
    <location>
        <begin position="209"/>
        <end position="241"/>
    </location>
</feature>
<reference evidence="4" key="2">
    <citation type="submission" date="2020-02" db="EMBL/GenBank/DDBJ databases">
        <authorList>
            <person name="Gilchrist C.L.M."/>
            <person name="Chooi Y.-H."/>
        </authorList>
    </citation>
    <scope>NUCLEOTIDE SEQUENCE</scope>
    <source>
        <strain evidence="4">MST-FP2251</strain>
    </source>
</reference>
<dbReference type="SMART" id="SM00248">
    <property type="entry name" value="ANK"/>
    <property type="match status" value="3"/>
</dbReference>
<evidence type="ECO:0000313" key="4">
    <source>
        <dbReference type="EMBL" id="KAF9884217.1"/>
    </source>
</evidence>
<dbReference type="InterPro" id="IPR002110">
    <property type="entry name" value="Ankyrin_rpt"/>
</dbReference>
<name>A0AAD4GP83_ASPNN</name>
<dbReference type="Pfam" id="PF12796">
    <property type="entry name" value="Ank_2"/>
    <property type="match status" value="1"/>
</dbReference>
<keyword evidence="5" id="KW-1185">Reference proteome</keyword>
<reference evidence="4" key="1">
    <citation type="journal article" date="2019" name="Beilstein J. Org. Chem.">
        <title>Nanangenines: drimane sesquiterpenoids as the dominant metabolite cohort of a novel Australian fungus, Aspergillus nanangensis.</title>
        <authorList>
            <person name="Lacey H.J."/>
            <person name="Gilchrist C.L.M."/>
            <person name="Crombie A."/>
            <person name="Kalaitzis J.A."/>
            <person name="Vuong D."/>
            <person name="Rutledge P.J."/>
            <person name="Turner P."/>
            <person name="Pitt J.I."/>
            <person name="Lacey E."/>
            <person name="Chooi Y.H."/>
            <person name="Piggott A.M."/>
        </authorList>
    </citation>
    <scope>NUCLEOTIDE SEQUENCE</scope>
    <source>
        <strain evidence="4">MST-FP2251</strain>
    </source>
</reference>
<accession>A0AAD4GP83</accession>
<dbReference type="Gene3D" id="1.25.40.20">
    <property type="entry name" value="Ankyrin repeat-containing domain"/>
    <property type="match status" value="1"/>
</dbReference>
<proteinExistence type="predicted"/>
<dbReference type="Pfam" id="PF00023">
    <property type="entry name" value="Ank"/>
    <property type="match status" value="1"/>
</dbReference>
<dbReference type="PANTHER" id="PTHR24198">
    <property type="entry name" value="ANKYRIN REPEAT AND PROTEIN KINASE DOMAIN-CONTAINING PROTEIN"/>
    <property type="match status" value="1"/>
</dbReference>
<dbReference type="Proteomes" id="UP001194746">
    <property type="component" value="Unassembled WGS sequence"/>
</dbReference>
<evidence type="ECO:0000256" key="2">
    <source>
        <dbReference type="ARBA" id="ARBA00023043"/>
    </source>
</evidence>
<gene>
    <name evidence="4" type="ORF">FE257_002208</name>
</gene>
<evidence type="ECO:0000256" key="1">
    <source>
        <dbReference type="ARBA" id="ARBA00022737"/>
    </source>
</evidence>
<dbReference type="PANTHER" id="PTHR24198:SF165">
    <property type="entry name" value="ANKYRIN REPEAT-CONTAINING PROTEIN-RELATED"/>
    <property type="match status" value="1"/>
</dbReference>
<evidence type="ECO:0000313" key="5">
    <source>
        <dbReference type="Proteomes" id="UP001194746"/>
    </source>
</evidence>
<dbReference type="AlphaFoldDB" id="A0AAD4GP83"/>
<sequence length="276" mass="30426">MHPIQTLFSATALGNIERLRKCLDQHHRLADPSSSIGYFQIQQALLLAFATGVFEAARVLLCRESNLSLSGGPLVLAAGKSDEDSVELLLKKGADPDVPWIWMNNLPLKVAVDKNIRRMLLDKGGRSTLRCAIEMGVVDEVVRMLDRTEFSRGDQEFVEMAAQRNHAQIVIVLLSRGFHTSQRAFVDAVCTGNLELAKILKGNPDESVRGERPLHHAVRSLSTIGVEFLLMSGANKDLANDDGQIPVQVARTLKEKSVIQALEANHTKSIVSMDRQ</sequence>
<comment type="caution">
    <text evidence="4">The sequence shown here is derived from an EMBL/GenBank/DDBJ whole genome shotgun (WGS) entry which is preliminary data.</text>
</comment>